<name>A0ACC0WA32_9STRA</name>
<dbReference type="Proteomes" id="UP001163321">
    <property type="component" value="Chromosome 3"/>
</dbReference>
<evidence type="ECO:0000313" key="2">
    <source>
        <dbReference type="Proteomes" id="UP001163321"/>
    </source>
</evidence>
<protein>
    <submittedName>
        <fullName evidence="1">Uncharacterized protein</fullName>
    </submittedName>
</protein>
<evidence type="ECO:0000313" key="1">
    <source>
        <dbReference type="EMBL" id="KAI9915614.1"/>
    </source>
</evidence>
<sequence>MKVYNAWLDQKRDAVEAIREGKEPAACTNHHRNVLNMPCGHRVQECVDQGPELGIDEFDKRWHLKRPEDDTSMDSNHDSDVQGIKEPKRIVRGSKLTSGSRQDLSGFEHVERMVAAQEMESRSATTISRARHPSQTQTVTEPPAKRVRHCHHFQSTAHDIRRCADHALFLAQQMLGATATRSDADIPATSDASDPLARSIASPALTPVPRAIAHSGPSEGAIVPSDFHDEERGEGYAEVDVGGVGGSELQPDGDNDDHIKYDWDHEEFDPWAGLDNLDVPFEDFRGRFGLMFEESFPITSNGREGILWRRVFDDFHASEDVLYLDPTRTHRFDMDRRTHIRGQNHW</sequence>
<proteinExistence type="predicted"/>
<comment type="caution">
    <text evidence="1">The sequence shown here is derived from an EMBL/GenBank/DDBJ whole genome shotgun (WGS) entry which is preliminary data.</text>
</comment>
<keyword evidence="2" id="KW-1185">Reference proteome</keyword>
<reference evidence="1 2" key="1">
    <citation type="journal article" date="2022" name="bioRxiv">
        <title>The genome of the oomycete Peronosclerospora sorghi, a cosmopolitan pathogen of maize and sorghum, is inflated with dispersed pseudogenes.</title>
        <authorList>
            <person name="Fletcher K."/>
            <person name="Martin F."/>
            <person name="Isakeit T."/>
            <person name="Cavanaugh K."/>
            <person name="Magill C."/>
            <person name="Michelmore R."/>
        </authorList>
    </citation>
    <scope>NUCLEOTIDE SEQUENCE [LARGE SCALE GENOMIC DNA]</scope>
    <source>
        <strain evidence="1">P6</strain>
    </source>
</reference>
<organism evidence="1 2">
    <name type="scientific">Peronosclerospora sorghi</name>
    <dbReference type="NCBI Taxonomy" id="230839"/>
    <lineage>
        <taxon>Eukaryota</taxon>
        <taxon>Sar</taxon>
        <taxon>Stramenopiles</taxon>
        <taxon>Oomycota</taxon>
        <taxon>Peronosporomycetes</taxon>
        <taxon>Peronosporales</taxon>
        <taxon>Peronosporaceae</taxon>
        <taxon>Peronosclerospora</taxon>
    </lineage>
</organism>
<accession>A0ACC0WA32</accession>
<gene>
    <name evidence="1" type="ORF">PsorP6_008203</name>
</gene>
<dbReference type="EMBL" id="CM047582">
    <property type="protein sequence ID" value="KAI9915614.1"/>
    <property type="molecule type" value="Genomic_DNA"/>
</dbReference>